<evidence type="ECO:0000259" key="9">
    <source>
        <dbReference type="PROSITE" id="PS50076"/>
    </source>
</evidence>
<dbReference type="CDD" id="cd07316">
    <property type="entry name" value="terB_like_DjlA"/>
    <property type="match status" value="1"/>
</dbReference>
<dbReference type="InterPro" id="IPR050817">
    <property type="entry name" value="DjlA_DnaK_co-chaperone"/>
</dbReference>
<dbReference type="EMBL" id="CP000282">
    <property type="protein sequence ID" value="ABD81167.1"/>
    <property type="molecule type" value="Genomic_DNA"/>
</dbReference>
<dbReference type="eggNOG" id="COG1076">
    <property type="taxonomic scope" value="Bacteria"/>
</dbReference>
<dbReference type="Pfam" id="PF05099">
    <property type="entry name" value="TerB"/>
    <property type="match status" value="1"/>
</dbReference>
<dbReference type="Pfam" id="PF00226">
    <property type="entry name" value="DnaJ"/>
    <property type="match status" value="1"/>
</dbReference>
<dbReference type="Gene3D" id="1.10.3680.10">
    <property type="entry name" value="TerB-like"/>
    <property type="match status" value="1"/>
</dbReference>
<dbReference type="SMART" id="SM00271">
    <property type="entry name" value="DnaJ"/>
    <property type="match status" value="1"/>
</dbReference>
<feature type="domain" description="J" evidence="9">
    <location>
        <begin position="228"/>
        <end position="295"/>
    </location>
</feature>
<dbReference type="Gene3D" id="1.10.287.110">
    <property type="entry name" value="DnaJ domain"/>
    <property type="match status" value="1"/>
</dbReference>
<evidence type="ECO:0000256" key="3">
    <source>
        <dbReference type="ARBA" id="ARBA00022692"/>
    </source>
</evidence>
<accession>Q21JG2</accession>
<dbReference type="InterPro" id="IPR007791">
    <property type="entry name" value="DjlA_N"/>
</dbReference>
<feature type="topological domain" description="Periplasmic" evidence="7">
    <location>
        <begin position="1"/>
        <end position="32"/>
    </location>
</feature>
<gene>
    <name evidence="7" type="primary">djlA</name>
    <name evidence="10" type="ordered locus">Sde_1907</name>
</gene>
<protein>
    <recommendedName>
        <fullName evidence="7">Co-chaperone protein DjlA</fullName>
    </recommendedName>
</protein>
<comment type="domain">
    <text evidence="7">The transmembrane domain is a dimerization domain.</text>
</comment>
<dbReference type="HAMAP" id="MF_01153">
    <property type="entry name" value="DjlA"/>
    <property type="match status" value="1"/>
</dbReference>
<evidence type="ECO:0000256" key="1">
    <source>
        <dbReference type="ARBA" id="ARBA00022475"/>
    </source>
</evidence>
<comment type="subcellular location">
    <subcellularLocation>
        <location evidence="7">Cell inner membrane</location>
        <topology evidence="7">Single-pass type III membrane protein</topology>
    </subcellularLocation>
</comment>
<dbReference type="PROSITE" id="PS50076">
    <property type="entry name" value="DNAJ_2"/>
    <property type="match status" value="1"/>
</dbReference>
<evidence type="ECO:0000256" key="5">
    <source>
        <dbReference type="ARBA" id="ARBA00023136"/>
    </source>
</evidence>
<organism evidence="10 11">
    <name type="scientific">Saccharophagus degradans (strain 2-40 / ATCC 43961 / DSM 17024)</name>
    <dbReference type="NCBI Taxonomy" id="203122"/>
    <lineage>
        <taxon>Bacteria</taxon>
        <taxon>Pseudomonadati</taxon>
        <taxon>Pseudomonadota</taxon>
        <taxon>Gammaproteobacteria</taxon>
        <taxon>Cellvibrionales</taxon>
        <taxon>Cellvibrionaceae</taxon>
        <taxon>Saccharophagus</taxon>
    </lineage>
</organism>
<keyword evidence="1 7" id="KW-1003">Cell membrane</keyword>
<dbReference type="InterPro" id="IPR001623">
    <property type="entry name" value="DnaJ_domain"/>
</dbReference>
<feature type="transmembrane region" description="Helical" evidence="8">
    <location>
        <begin position="27"/>
        <end position="54"/>
    </location>
</feature>
<dbReference type="InterPro" id="IPR023749">
    <property type="entry name" value="DjlA"/>
</dbReference>
<keyword evidence="3 7" id="KW-0812">Transmembrane</keyword>
<keyword evidence="10" id="KW-0346">Stress response</keyword>
<dbReference type="SUPFAM" id="SSF46565">
    <property type="entry name" value="Chaperone J-domain"/>
    <property type="match status" value="1"/>
</dbReference>
<dbReference type="PANTHER" id="PTHR24074">
    <property type="entry name" value="CO-CHAPERONE PROTEIN DJLA"/>
    <property type="match status" value="1"/>
</dbReference>
<keyword evidence="5 7" id="KW-0472">Membrane</keyword>
<dbReference type="STRING" id="203122.Sde_1907"/>
<dbReference type="KEGG" id="sde:Sde_1907"/>
<dbReference type="InterPro" id="IPR029024">
    <property type="entry name" value="TerB-like"/>
</dbReference>
<keyword evidence="4 7" id="KW-1133">Transmembrane helix</keyword>
<dbReference type="PRINTS" id="PR00625">
    <property type="entry name" value="JDOMAIN"/>
</dbReference>
<dbReference type="CDD" id="cd06257">
    <property type="entry name" value="DnaJ"/>
    <property type="match status" value="1"/>
</dbReference>
<evidence type="ECO:0000313" key="10">
    <source>
        <dbReference type="EMBL" id="ABD81167.1"/>
    </source>
</evidence>
<proteinExistence type="inferred from homology"/>
<evidence type="ECO:0000313" key="11">
    <source>
        <dbReference type="Proteomes" id="UP000001947"/>
    </source>
</evidence>
<dbReference type="GO" id="GO:0005886">
    <property type="term" value="C:plasma membrane"/>
    <property type="evidence" value="ECO:0007669"/>
    <property type="project" value="UniProtKB-SubCell"/>
</dbReference>
<feature type="topological domain" description="Cytoplasmic" evidence="7">
    <location>
        <begin position="57"/>
        <end position="295"/>
    </location>
</feature>
<sequence>MRVTVCKLFRSNCWGPSKTVKVEYVSYMYIGTVIGALIGFFTLGPPGALFGGVAGHFFDKGRMKVAASFTPEARKAVEQAFFNTVFPLMGVIAKADGRVCEDEIGNTEQLIAAMRLDSDARSQAIRLFQSGSKGEQSVDAILDAFLVDCGQYRDLKQLLLVYLITLAYADGTLDQAEENILASIATRLGYSSFAFNHLLGMVKAQFHFDNRQRSGSGGRASSQSDLSTAYTALGVEPSVSDSELKRAYRKLMSEYHPDKLAGQGVPEHVIKVATEKSQEIQSAYEMIKKQRKSQS</sequence>
<reference evidence="10 11" key="1">
    <citation type="journal article" date="2008" name="PLoS Genet.">
        <title>Complete genome sequence of the complex carbohydrate-degrading marine bacterium, Saccharophagus degradans strain 2-40 T.</title>
        <authorList>
            <person name="Weiner R.M."/>
            <person name="Taylor L.E.II."/>
            <person name="Henrissat B."/>
            <person name="Hauser L."/>
            <person name="Land M."/>
            <person name="Coutinho P.M."/>
            <person name="Rancurel C."/>
            <person name="Saunders E.H."/>
            <person name="Longmire A.G."/>
            <person name="Zhang H."/>
            <person name="Bayer E.A."/>
            <person name="Gilbert H.J."/>
            <person name="Larimer F."/>
            <person name="Zhulin I.B."/>
            <person name="Ekborg N.A."/>
            <person name="Lamed R."/>
            <person name="Richardson P.M."/>
            <person name="Borovok I."/>
            <person name="Hutcheson S."/>
        </authorList>
    </citation>
    <scope>NUCLEOTIDE SEQUENCE [LARGE SCALE GENOMIC DNA]</scope>
    <source>
        <strain evidence="11">2-40 / ATCC 43961 / DSM 17024</strain>
    </source>
</reference>
<evidence type="ECO:0000256" key="8">
    <source>
        <dbReference type="SAM" id="Phobius"/>
    </source>
</evidence>
<evidence type="ECO:0000256" key="4">
    <source>
        <dbReference type="ARBA" id="ARBA00022989"/>
    </source>
</evidence>
<keyword evidence="2 7" id="KW-0997">Cell inner membrane</keyword>
<evidence type="ECO:0000256" key="7">
    <source>
        <dbReference type="HAMAP-Rule" id="MF_01153"/>
    </source>
</evidence>
<dbReference type="Proteomes" id="UP000001947">
    <property type="component" value="Chromosome"/>
</dbReference>
<comment type="function">
    <text evidence="7">Regulatory DnaK co-chaperone. Direct interaction between DnaK and DjlA is needed for the induction of the wcaABCDE operon, involved in the synthesis of a colanic acid polysaccharide capsule, possibly through activation of the RcsB/RcsC phosphotransfer signaling pathway. The colanic acid capsule may help the bacterium survive conditions outside the host.</text>
</comment>
<dbReference type="InterPro" id="IPR036869">
    <property type="entry name" value="J_dom_sf"/>
</dbReference>
<dbReference type="NCBIfam" id="NF006948">
    <property type="entry name" value="PRK09430.1"/>
    <property type="match status" value="1"/>
</dbReference>
<comment type="subunit">
    <text evidence="7">Homodimer.</text>
</comment>
<dbReference type="AlphaFoldDB" id="Q21JG2"/>
<evidence type="ECO:0000256" key="2">
    <source>
        <dbReference type="ARBA" id="ARBA00022519"/>
    </source>
</evidence>
<keyword evidence="11" id="KW-1185">Reference proteome</keyword>
<dbReference type="GO" id="GO:0051087">
    <property type="term" value="F:protein-folding chaperone binding"/>
    <property type="evidence" value="ECO:0007669"/>
    <property type="project" value="InterPro"/>
</dbReference>
<name>Q21JG2_SACD2</name>
<evidence type="ECO:0000256" key="6">
    <source>
        <dbReference type="ARBA" id="ARBA00023186"/>
    </source>
</evidence>
<dbReference type="HOGENOM" id="CLU_066221_1_0_6"/>
<keyword evidence="6 7" id="KW-0143">Chaperone</keyword>